<feature type="active site" description="Nucleophile" evidence="5">
    <location>
        <position position="819"/>
    </location>
</feature>
<dbReference type="PROSITE" id="PS00572">
    <property type="entry name" value="GLYCOSYL_HYDROL_F1_1"/>
    <property type="match status" value="1"/>
</dbReference>
<evidence type="ECO:0000256" key="7">
    <source>
        <dbReference type="SAM" id="MobiDB-lite"/>
    </source>
</evidence>
<dbReference type="EMBL" id="CP097509">
    <property type="protein sequence ID" value="URE19617.1"/>
    <property type="molecule type" value="Genomic_DNA"/>
</dbReference>
<evidence type="ECO:0000313" key="9">
    <source>
        <dbReference type="EMBL" id="URE19617.1"/>
    </source>
</evidence>
<sequence length="922" mass="102479">METSSSSVGGSAARGSNDSLHGLTFGKKIYFEDGVGGGGGGGSSKAPPAPPTAAPKKGKTVLRRGQQQSPPRCQVEGCEADLTKVKAYYCRHKVCGMHSKAPKVMVGGMEQRFCQQCSSVFLSKSGSDDASVCLVPHALRSHPEKKDALMRWFHQLAEFDQGKRSCRRRLAGHNERRRKLPPGSFKSRHGLSFDGPSRLRTFVMDFSCPKISSAARNVWPTGRPGDQVTGNQWHGFVDSSSDSAAARGAHRYLQGSPGQILYSSPEPLLGECLGGASDASCALSLLSSEPWGSRTTRSQVPPTISASSGFNSTSLAHSFVSANHTAESWGLRDHGSRNSPQELRHEAGTARVNLAGGALFSGQLELALQGNEQCIGHGSGREYDHSDHRNIRMELGQGGLLFFVFLLGSCSPCESATELGRSGFPRGFIFGTASSAYQYEGASREGDKGPSIWDNFTHMHPEKIADGSNGDVAVDSYHRYKEDVAIMKDMGLDAYRFSISWPRILPNGSLSGGVNREGIKYYNSLINELIAKGLQPFVTLFHWDSPQALEDRYGGFLSYHVVGDFRDYAEICFREFGDRVKHWITFNEPWSYSAGGYAMGILAPGRCSRWEEPGCGAGNSGREPYVVAHHQLLAHAAAVAVYRRKYQVRSRSFGHNDNLEAHVALQMERYNLFMDALTKGHYPFSMRALVKDRLPKFTRRQSRLVKGSFDFIGLNYYTARYVHDLPRSNGVHKSYITDSCTNATVKFQWSSDPKWNTNWTKGKYFLPASIQSIMHVLVGALRDGSQAASAWLYIYPRGIRDLLLYTKTKYDNPVIFITENGVSELDNTTSSLEEALEDRMRIDYHQQHLSFVQEAIREGVDVRGYFAWSLLDNFEWFAGYTVRFGINYVDYKDDLKRYPKSSSLWFRKFLRCRLGCGEEQSS</sequence>
<dbReference type="SUPFAM" id="SSF103612">
    <property type="entry name" value="SBT domain"/>
    <property type="match status" value="2"/>
</dbReference>
<feature type="region of interest" description="Disordered" evidence="7">
    <location>
        <begin position="36"/>
        <end position="73"/>
    </location>
</feature>
<evidence type="ECO:0000256" key="4">
    <source>
        <dbReference type="PROSITE-ProRule" id="PRU00470"/>
    </source>
</evidence>
<dbReference type="GO" id="GO:0008270">
    <property type="term" value="F:zinc ion binding"/>
    <property type="evidence" value="ECO:0007669"/>
    <property type="project" value="UniProtKB-KW"/>
</dbReference>
<evidence type="ECO:0000259" key="8">
    <source>
        <dbReference type="PROSITE" id="PS51141"/>
    </source>
</evidence>
<keyword evidence="3 6" id="KW-0326">Glycosidase</keyword>
<evidence type="ECO:0000313" key="10">
    <source>
        <dbReference type="Proteomes" id="UP001055439"/>
    </source>
</evidence>
<organism evidence="9 10">
    <name type="scientific">Musa troglodytarum</name>
    <name type="common">fe'i banana</name>
    <dbReference type="NCBI Taxonomy" id="320322"/>
    <lineage>
        <taxon>Eukaryota</taxon>
        <taxon>Viridiplantae</taxon>
        <taxon>Streptophyta</taxon>
        <taxon>Embryophyta</taxon>
        <taxon>Tracheophyta</taxon>
        <taxon>Spermatophyta</taxon>
        <taxon>Magnoliopsida</taxon>
        <taxon>Liliopsida</taxon>
        <taxon>Zingiberales</taxon>
        <taxon>Musaceae</taxon>
        <taxon>Musa</taxon>
    </lineage>
</organism>
<dbReference type="GO" id="GO:0005975">
    <property type="term" value="P:carbohydrate metabolic process"/>
    <property type="evidence" value="ECO:0007669"/>
    <property type="project" value="InterPro"/>
</dbReference>
<dbReference type="AlphaFoldDB" id="A0A9E7GX16"/>
<keyword evidence="2 6" id="KW-0378">Hydrolase</keyword>
<feature type="domain" description="SBP-type" evidence="8">
    <location>
        <begin position="70"/>
        <end position="180"/>
    </location>
</feature>
<evidence type="ECO:0000256" key="1">
    <source>
        <dbReference type="ARBA" id="ARBA00010838"/>
    </source>
</evidence>
<evidence type="ECO:0000256" key="6">
    <source>
        <dbReference type="RuleBase" id="RU004468"/>
    </source>
</evidence>
<comment type="similarity">
    <text evidence="1">Belongs to the glycosyl hydrolase 1 family.</text>
</comment>
<dbReference type="PANTHER" id="PTHR10353:SF137">
    <property type="entry name" value="MYROSINASE 3-RELATED"/>
    <property type="match status" value="1"/>
</dbReference>
<dbReference type="InterPro" id="IPR036893">
    <property type="entry name" value="SBP_sf"/>
</dbReference>
<accession>A0A9E7GX16</accession>
<dbReference type="PROSITE" id="PS51141">
    <property type="entry name" value="ZF_SBP"/>
    <property type="match status" value="1"/>
</dbReference>
<name>A0A9E7GX16_9LILI</name>
<evidence type="ECO:0000256" key="5">
    <source>
        <dbReference type="PROSITE-ProRule" id="PRU10055"/>
    </source>
</evidence>
<dbReference type="InterPro" id="IPR033132">
    <property type="entry name" value="GH_1_N_CS"/>
</dbReference>
<keyword evidence="4" id="KW-0863">Zinc-finger</keyword>
<proteinExistence type="inferred from homology"/>
<keyword evidence="4" id="KW-0479">Metal-binding</keyword>
<feature type="compositionally biased region" description="Basic residues" evidence="7">
    <location>
        <begin position="170"/>
        <end position="180"/>
    </location>
</feature>
<dbReference type="GO" id="GO:0005634">
    <property type="term" value="C:nucleus"/>
    <property type="evidence" value="ECO:0007669"/>
    <property type="project" value="InterPro"/>
</dbReference>
<dbReference type="Pfam" id="PF03110">
    <property type="entry name" value="SBP"/>
    <property type="match status" value="2"/>
</dbReference>
<evidence type="ECO:0000256" key="3">
    <source>
        <dbReference type="ARBA" id="ARBA00023295"/>
    </source>
</evidence>
<keyword evidence="4" id="KW-0862">Zinc</keyword>
<feature type="region of interest" description="Disordered" evidence="7">
    <location>
        <begin position="170"/>
        <end position="192"/>
    </location>
</feature>
<dbReference type="GO" id="GO:0003677">
    <property type="term" value="F:DNA binding"/>
    <property type="evidence" value="ECO:0007669"/>
    <property type="project" value="InterPro"/>
</dbReference>
<dbReference type="Gene3D" id="3.20.20.80">
    <property type="entry name" value="Glycosidases"/>
    <property type="match status" value="1"/>
</dbReference>
<dbReference type="Pfam" id="PF00232">
    <property type="entry name" value="Glyco_hydro_1"/>
    <property type="match status" value="1"/>
</dbReference>
<feature type="region of interest" description="Disordered" evidence="7">
    <location>
        <begin position="1"/>
        <end position="21"/>
    </location>
</feature>
<dbReference type="InterPro" id="IPR001360">
    <property type="entry name" value="Glyco_hydro_1"/>
</dbReference>
<gene>
    <name evidence="9" type="ORF">MUK42_12577</name>
</gene>
<keyword evidence="10" id="KW-1185">Reference proteome</keyword>
<dbReference type="InterPro" id="IPR004333">
    <property type="entry name" value="SBP_dom"/>
</dbReference>
<dbReference type="PRINTS" id="PR00131">
    <property type="entry name" value="GLHYDRLASE1"/>
</dbReference>
<dbReference type="Gene3D" id="4.10.1100.10">
    <property type="entry name" value="Transcription factor, SBP-box domain"/>
    <property type="match status" value="1"/>
</dbReference>
<reference evidence="9" key="1">
    <citation type="submission" date="2022-05" db="EMBL/GenBank/DDBJ databases">
        <title>The Musa troglodytarum L. genome provides insights into the mechanism of non-climacteric behaviour and enrichment of carotenoids.</title>
        <authorList>
            <person name="Wang J."/>
        </authorList>
    </citation>
    <scope>NUCLEOTIDE SEQUENCE</scope>
    <source>
        <tissue evidence="9">Leaf</tissue>
    </source>
</reference>
<protein>
    <submittedName>
        <fullName evidence="9">Glycosyl hydrolase family 1</fullName>
    </submittedName>
</protein>
<evidence type="ECO:0000256" key="2">
    <source>
        <dbReference type="ARBA" id="ARBA00022801"/>
    </source>
</evidence>
<dbReference type="PANTHER" id="PTHR10353">
    <property type="entry name" value="GLYCOSYL HYDROLASE"/>
    <property type="match status" value="1"/>
</dbReference>
<dbReference type="OrthoDB" id="514967at2759"/>
<dbReference type="InterPro" id="IPR017853">
    <property type="entry name" value="GH"/>
</dbReference>
<dbReference type="GO" id="GO:0008422">
    <property type="term" value="F:beta-glucosidase activity"/>
    <property type="evidence" value="ECO:0007669"/>
    <property type="project" value="UniProtKB-ARBA"/>
</dbReference>
<dbReference type="SUPFAM" id="SSF51445">
    <property type="entry name" value="(Trans)glycosidases"/>
    <property type="match status" value="1"/>
</dbReference>
<dbReference type="Proteomes" id="UP001055439">
    <property type="component" value="Chromosome 7"/>
</dbReference>
<dbReference type="PROSITE" id="PS00653">
    <property type="entry name" value="GLYCOSYL_HYDROL_F1_2"/>
    <property type="match status" value="1"/>
</dbReference>
<feature type="compositionally biased region" description="Low complexity" evidence="7">
    <location>
        <begin position="1"/>
        <end position="16"/>
    </location>
</feature>
<dbReference type="InterPro" id="IPR018120">
    <property type="entry name" value="Glyco_hydro_1_AS"/>
</dbReference>